<comment type="caution">
    <text evidence="2">The sequence shown here is derived from an EMBL/GenBank/DDBJ whole genome shotgun (WGS) entry which is preliminary data.</text>
</comment>
<name>A0A939GP02_9BACT</name>
<proteinExistence type="predicted"/>
<organism evidence="2 3">
    <name type="scientific">Fibrella rubiginis</name>
    <dbReference type="NCBI Taxonomy" id="2817060"/>
    <lineage>
        <taxon>Bacteria</taxon>
        <taxon>Pseudomonadati</taxon>
        <taxon>Bacteroidota</taxon>
        <taxon>Cytophagia</taxon>
        <taxon>Cytophagales</taxon>
        <taxon>Spirosomataceae</taxon>
        <taxon>Fibrella</taxon>
    </lineage>
</organism>
<dbReference type="Proteomes" id="UP000664034">
    <property type="component" value="Unassembled WGS sequence"/>
</dbReference>
<evidence type="ECO:0000313" key="2">
    <source>
        <dbReference type="EMBL" id="MBO0939978.1"/>
    </source>
</evidence>
<feature type="chain" id="PRO_5037875520" description="Outer membrane protein beta-barrel domain-containing protein" evidence="1">
    <location>
        <begin position="18"/>
        <end position="403"/>
    </location>
</feature>
<keyword evidence="3" id="KW-1185">Reference proteome</keyword>
<dbReference type="InterPro" id="IPR011250">
    <property type="entry name" value="OMP/PagP_B-barrel"/>
</dbReference>
<gene>
    <name evidence="2" type="ORF">J2I47_25760</name>
</gene>
<reference evidence="2" key="1">
    <citation type="submission" date="2021-03" db="EMBL/GenBank/DDBJ databases">
        <title>Fibrella sp. HMF5335 genome sequencing and assembly.</title>
        <authorList>
            <person name="Kang H."/>
            <person name="Kim H."/>
            <person name="Bae S."/>
            <person name="Joh K."/>
        </authorList>
    </citation>
    <scope>NUCLEOTIDE SEQUENCE</scope>
    <source>
        <strain evidence="2">HMF5335</strain>
    </source>
</reference>
<dbReference type="EMBL" id="JAFMYV010000019">
    <property type="protein sequence ID" value="MBO0939978.1"/>
    <property type="molecule type" value="Genomic_DNA"/>
</dbReference>
<dbReference type="SUPFAM" id="SSF56925">
    <property type="entry name" value="OMPA-like"/>
    <property type="match status" value="1"/>
</dbReference>
<keyword evidence="1" id="KW-0732">Signal</keyword>
<evidence type="ECO:0008006" key="4">
    <source>
        <dbReference type="Google" id="ProtNLM"/>
    </source>
</evidence>
<dbReference type="RefSeq" id="WP_207367504.1">
    <property type="nucleotide sequence ID" value="NZ_JAFMYV010000019.1"/>
</dbReference>
<dbReference type="AlphaFoldDB" id="A0A939GP02"/>
<protein>
    <recommendedName>
        <fullName evidence="4">Outer membrane protein beta-barrel domain-containing protein</fullName>
    </recommendedName>
</protein>
<dbReference type="Gene3D" id="2.40.160.20">
    <property type="match status" value="1"/>
</dbReference>
<evidence type="ECO:0000256" key="1">
    <source>
        <dbReference type="SAM" id="SignalP"/>
    </source>
</evidence>
<accession>A0A939GP02</accession>
<sequence>MKHTFLFSLSLFSFVHAEAQTGRGQSITSGDVGIAYTWGSITGTATSQPFATNGYNTSLTVAFNRGVFVRDSWLLGYTIGFGRTWQGNTTQYSQRTQSDAVVRGSSGSVAGFVRRYWPVADRLFVYAGGGLGVSYGRNKSEQKSVMAPSQELTVTAASNQENWSADPSVQAGLLYAVSDRFGVEAGIRSNGLPIGASTASIGVNILSGRGGGAQAEAITAFQTQAGRWLLGASLSAFGNTAQYGGANAQQNNTRYSTGSVGLSAGRFVRNNTAIGLALRASLTATDNNLSAPATNYYTTYVIAPFVRAYKGQNRLRPFAEGGVEFSSTIQSVDRRVDQQQIGAQGSVGIAYMLGQRFIVQTTLATLYGRYLWYPKQADNVKSNMYTVGLTGSTGSNLAVAYSF</sequence>
<feature type="signal peptide" evidence="1">
    <location>
        <begin position="1"/>
        <end position="17"/>
    </location>
</feature>
<evidence type="ECO:0000313" key="3">
    <source>
        <dbReference type="Proteomes" id="UP000664034"/>
    </source>
</evidence>